<sequence>MHTPLPRPLVALAKSKSVWAALALIVLLECCLFNMPHWRSLATGGASADQGPAPACLGPGLVRLPGGALKVSDPTQAWIETSSKTQPLEYLQVLQGGAGANGSERMLERVHVRLDLRAPGGQAWTPAGTATLSSSPSSDYLRNRSNVAQPAQARLWISEARGSLVAVSGLIVNPRVPFALRPARIGLMALVAALVIAFLPNSRLWRIHLDTGSRLQRLAFWLAMAPVGLWASWTVVIQIGGFVPGDFHEPGSYTYDFNQYGHLADTILAGRPWLDLPVAQGLAQAPNPYSVAVRERLLASGQGPIYWDYAFYQGHWYSYFGPLPALLLFAPYRALTSLFVPGGLMLPTPAAAAILVAGFTLTGSLLLVRLIRRYVPGASLGACAFALLTFLTGSQLTYLLYRDDFYAIPFDASILLSTLGLWLWLGARRVRPVSGGRTRPWRAEDNLEGCLALTAQEVRLSLPRLAAGSLAIGATLGCRQTFIAWGLLALPIFAPEIKAMSKGLRRTNPLSASQRTDDPLTIEPAFSAAILPAALLPVVLVALPLLAYNAWRFGSPLDFGNRHQITVVDLNRYRPPLSNLPWLVFYYLFQPLTGSQAFPYVQRFPAPLPVWQYAEPGLGGLFALTPILALALALLAFRRVREPLEETFAVPLLEVLLGLSAALLAFTAYMGGLNPRYMLDFSCLLALAAGLPLAQALGHDARRPGRERRVLRLIALACLLFGLLTCVLSCLTALEGQPLFDQVASWFAAF</sequence>
<feature type="transmembrane region" description="Helical" evidence="1">
    <location>
        <begin position="677"/>
        <end position="698"/>
    </location>
</feature>
<gene>
    <name evidence="2" type="ORF">BACT_0948</name>
</gene>
<evidence type="ECO:0000313" key="3">
    <source>
        <dbReference type="Proteomes" id="UP000029015"/>
    </source>
</evidence>
<feature type="transmembrane region" description="Helical" evidence="1">
    <location>
        <begin position="183"/>
        <end position="200"/>
    </location>
</feature>
<feature type="transmembrane region" description="Helical" evidence="1">
    <location>
        <begin position="220"/>
        <end position="243"/>
    </location>
</feature>
<feature type="transmembrane region" description="Helical" evidence="1">
    <location>
        <begin position="649"/>
        <end position="671"/>
    </location>
</feature>
<feature type="transmembrane region" description="Helical" evidence="1">
    <location>
        <begin position="525"/>
        <end position="548"/>
    </location>
</feature>
<evidence type="ECO:0000313" key="2">
    <source>
        <dbReference type="EMBL" id="KFI40246.1"/>
    </source>
</evidence>
<dbReference type="AlphaFoldDB" id="A0A086Z146"/>
<dbReference type="eggNOG" id="COG1807">
    <property type="taxonomic scope" value="Bacteria"/>
</dbReference>
<keyword evidence="1" id="KW-0472">Membrane</keyword>
<feature type="transmembrane region" description="Helical" evidence="1">
    <location>
        <begin position="618"/>
        <end position="637"/>
    </location>
</feature>
<evidence type="ECO:0008006" key="4">
    <source>
        <dbReference type="Google" id="ProtNLM"/>
    </source>
</evidence>
<proteinExistence type="predicted"/>
<feature type="transmembrane region" description="Helical" evidence="1">
    <location>
        <begin position="380"/>
        <end position="401"/>
    </location>
</feature>
<feature type="transmembrane region" description="Helical" evidence="1">
    <location>
        <begin position="346"/>
        <end position="368"/>
    </location>
</feature>
<dbReference type="Proteomes" id="UP000029015">
    <property type="component" value="Unassembled WGS sequence"/>
</dbReference>
<reference evidence="2 3" key="1">
    <citation type="submission" date="2014-03" db="EMBL/GenBank/DDBJ databases">
        <title>Genomics of Bifidobacteria.</title>
        <authorList>
            <person name="Ventura M."/>
            <person name="Milani C."/>
            <person name="Lugli G.A."/>
        </authorList>
    </citation>
    <scope>NUCLEOTIDE SEQUENCE [LARGE SCALE GENOMIC DNA]</scope>
    <source>
        <strain evidence="2 3">DSM 22766</strain>
    </source>
</reference>
<keyword evidence="3" id="KW-1185">Reference proteome</keyword>
<protein>
    <recommendedName>
        <fullName evidence="4">Glycosyltransferase</fullName>
    </recommendedName>
</protein>
<accession>A0A086Z146</accession>
<comment type="caution">
    <text evidence="2">The sequence shown here is derived from an EMBL/GenBank/DDBJ whole genome shotgun (WGS) entry which is preliminary data.</text>
</comment>
<keyword evidence="1" id="KW-0812">Transmembrane</keyword>
<dbReference type="EMBL" id="JGYK01000001">
    <property type="protein sequence ID" value="KFI40246.1"/>
    <property type="molecule type" value="Genomic_DNA"/>
</dbReference>
<feature type="transmembrane region" description="Helical" evidence="1">
    <location>
        <begin position="407"/>
        <end position="427"/>
    </location>
</feature>
<keyword evidence="1" id="KW-1133">Transmembrane helix</keyword>
<feature type="transmembrane region" description="Helical" evidence="1">
    <location>
        <begin position="710"/>
        <end position="734"/>
    </location>
</feature>
<name>A0A086Z146_9BIFI</name>
<evidence type="ECO:0000256" key="1">
    <source>
        <dbReference type="SAM" id="Phobius"/>
    </source>
</evidence>
<organism evidence="2 3">
    <name type="scientific">Bifidobacterium actinocoloniiforme DSM 22766</name>
    <dbReference type="NCBI Taxonomy" id="1437605"/>
    <lineage>
        <taxon>Bacteria</taxon>
        <taxon>Bacillati</taxon>
        <taxon>Actinomycetota</taxon>
        <taxon>Actinomycetes</taxon>
        <taxon>Bifidobacteriales</taxon>
        <taxon>Bifidobacteriaceae</taxon>
        <taxon>Bifidobacterium</taxon>
    </lineage>
</organism>